<evidence type="ECO:0000313" key="4">
    <source>
        <dbReference type="Proteomes" id="UP001161580"/>
    </source>
</evidence>
<gene>
    <name evidence="3" type="ORF">MRS75_05730</name>
</gene>
<accession>A0AAE3U2Q1</accession>
<evidence type="ECO:0000259" key="2">
    <source>
        <dbReference type="Pfam" id="PF16998"/>
    </source>
</evidence>
<dbReference type="InterPro" id="IPR032635">
    <property type="entry name" value="Anti_2"/>
</dbReference>
<name>A0AAE3U2Q1_9HYPH</name>
<proteinExistence type="predicted"/>
<organism evidence="3 4">
    <name type="scientific">Ferirhizobium litorale</name>
    <dbReference type="NCBI Taxonomy" id="2927786"/>
    <lineage>
        <taxon>Bacteria</taxon>
        <taxon>Pseudomonadati</taxon>
        <taxon>Pseudomonadota</taxon>
        <taxon>Alphaproteobacteria</taxon>
        <taxon>Hyphomicrobiales</taxon>
        <taxon>Rhizobiaceae</taxon>
        <taxon>Ferirhizobium</taxon>
    </lineage>
</organism>
<keyword evidence="4" id="KW-1185">Reference proteome</keyword>
<feature type="domain" description="Surface antigen" evidence="2">
    <location>
        <begin position="1"/>
        <end position="111"/>
    </location>
</feature>
<reference evidence="3" key="1">
    <citation type="submission" date="2022-03" db="EMBL/GenBank/DDBJ databases">
        <title>Fererhizobium litorale gen. nov., sp. nov., isolated from sandy sediments of the Sea of Japan seashore.</title>
        <authorList>
            <person name="Romanenko L."/>
            <person name="Kurilenko V."/>
            <person name="Otstavnykh N."/>
            <person name="Svetashev V."/>
            <person name="Tekutyeva L."/>
            <person name="Isaeva M."/>
            <person name="Mikhailov V."/>
        </authorList>
    </citation>
    <scope>NUCLEOTIDE SEQUENCE</scope>
    <source>
        <strain evidence="3">KMM 9576</strain>
    </source>
</reference>
<dbReference type="Proteomes" id="UP001161580">
    <property type="component" value="Unassembled WGS sequence"/>
</dbReference>
<dbReference type="AlphaFoldDB" id="A0AAE3U2Q1"/>
<feature type="region of interest" description="Disordered" evidence="1">
    <location>
        <begin position="1"/>
        <end position="26"/>
    </location>
</feature>
<dbReference type="Pfam" id="PF16998">
    <property type="entry name" value="17kDa_Anti_2"/>
    <property type="match status" value="1"/>
</dbReference>
<protein>
    <submittedName>
        <fullName evidence="3">RT0821/Lpp0805 family surface protein</fullName>
    </submittedName>
</protein>
<dbReference type="EMBL" id="JALDYZ010000002">
    <property type="protein sequence ID" value="MDI7921583.1"/>
    <property type="molecule type" value="Genomic_DNA"/>
</dbReference>
<comment type="caution">
    <text evidence="3">The sequence shown here is derived from an EMBL/GenBank/DDBJ whole genome shotgun (WGS) entry which is preliminary data.</text>
</comment>
<evidence type="ECO:0000313" key="3">
    <source>
        <dbReference type="EMBL" id="MDI7921583.1"/>
    </source>
</evidence>
<sequence>MDIFGSSGVDKSVSTSTVSVESNPESVSDELTVRNAVSSADLAKMQGVPLPWANTATGSAGVVTSISEANEGGRLCRTFATSRHSYRGIANFEGKTCMEGDGNWQLLSFQPNS</sequence>
<evidence type="ECO:0000256" key="1">
    <source>
        <dbReference type="SAM" id="MobiDB-lite"/>
    </source>
</evidence>